<feature type="region of interest" description="Disordered" evidence="1">
    <location>
        <begin position="1"/>
        <end position="127"/>
    </location>
</feature>
<evidence type="ECO:0000313" key="3">
    <source>
        <dbReference type="Proteomes" id="UP000013015"/>
    </source>
</evidence>
<name>N6W7H0_9ACTO</name>
<dbReference type="eggNOG" id="ENOG5032S1S">
    <property type="taxonomic scope" value="Bacteria"/>
</dbReference>
<evidence type="ECO:0000313" key="2">
    <source>
        <dbReference type="EMBL" id="ENO18495.1"/>
    </source>
</evidence>
<evidence type="ECO:0000256" key="1">
    <source>
        <dbReference type="SAM" id="MobiDB-lite"/>
    </source>
</evidence>
<organism evidence="2 3">
    <name type="scientific">Schaalia cardiffensis F0333</name>
    <dbReference type="NCBI Taxonomy" id="888050"/>
    <lineage>
        <taxon>Bacteria</taxon>
        <taxon>Bacillati</taxon>
        <taxon>Actinomycetota</taxon>
        <taxon>Actinomycetes</taxon>
        <taxon>Actinomycetales</taxon>
        <taxon>Actinomycetaceae</taxon>
        <taxon>Schaalia</taxon>
    </lineage>
</organism>
<feature type="compositionally biased region" description="Polar residues" evidence="1">
    <location>
        <begin position="35"/>
        <end position="87"/>
    </location>
</feature>
<dbReference type="HOGENOM" id="CLU_039595_0_0_11"/>
<comment type="caution">
    <text evidence="2">The sequence shown here is derived from an EMBL/GenBank/DDBJ whole genome shotgun (WGS) entry which is preliminary data.</text>
</comment>
<accession>N6W7H0</accession>
<dbReference type="STRING" id="888050.HMPREF9004_0752"/>
<dbReference type="AlphaFoldDB" id="N6W7H0"/>
<dbReference type="PATRIC" id="fig|888050.3.peg.717"/>
<dbReference type="Proteomes" id="UP000013015">
    <property type="component" value="Unassembled WGS sequence"/>
</dbReference>
<sequence length="522" mass="56389">MSQADARARGQAPRSQSAYSEGQVPHSQDPRSRSTHSSGQAPQSQDPRAEGTHSQGQTPQSRGTHSQSTPAQGAQSQGGRYQRQAAQSRVEHPPVAARLQVSDSTVAPPQADGRAEGREPHSQGQARGRADEIDFFAPLGDPSDLTSTSLRALSSLADFSTSFVVGEGGVQRADALSPIAASLSASEPESVIGLDDAHSHHLLLLSDEVDQAEIEALALSIWDDARWEGAGRLRLTSGVLLEGPWRLDLAARKELRTPAVLTKVWVLRCPHTQRSPVPQWAIGVDEWAKVFPEGMPTGLEYRVLEAVKRMARRLGGALRIADSGELIAPDPDSAVSLSVFSPRWLNAGELVALLSEEFPQIRDSRELAVRQAKATRAEDAALERALEAAGLTRAEIEMKILRAQKSVSPEVGGENHLLEGYTLLTPIANRSDLAIEVCLVPTPPQVLRWESWTTGFVVEYSLRWLQAASLQAPTRPSRTARLERIRSSHDIERAASLIARAVSGSVIDEDGFLVALDDALAD</sequence>
<proteinExistence type="predicted"/>
<gene>
    <name evidence="2" type="ORF">HMPREF9004_0752</name>
</gene>
<reference evidence="2 3" key="1">
    <citation type="submission" date="2013-03" db="EMBL/GenBank/DDBJ databases">
        <title>Reference genome for the Human Microbiome Project.</title>
        <authorList>
            <person name="Aqrawi P."/>
            <person name="Ayvaz T."/>
            <person name="Bess C."/>
            <person name="Blankenburg K."/>
            <person name="Coyle M."/>
            <person name="Deng J."/>
            <person name="Forbes L."/>
            <person name="Fowler G."/>
            <person name="Francisco L."/>
            <person name="Fu Q."/>
            <person name="Gibbs R."/>
            <person name="Gross S."/>
            <person name="Gubbala S."/>
            <person name="Hale W."/>
            <person name="Hemphill L."/>
            <person name="Highlander S."/>
            <person name="Hirani K."/>
            <person name="Jackson L."/>
            <person name="Jakkamsetti A."/>
            <person name="Javaid M."/>
            <person name="Jayaseelan J.C."/>
            <person name="Jiang H."/>
            <person name="Joshi V."/>
            <person name="Korchina V."/>
            <person name="Kovar C."/>
            <person name="Lara F."/>
            <person name="Lee S."/>
            <person name="Liu Y."/>
            <person name="Mata R."/>
            <person name="Mathew T."/>
            <person name="Munidasa M."/>
            <person name="Muzny D."/>
            <person name="Nazareth L."/>
            <person name="Ngo R."/>
            <person name="Nguyen L."/>
            <person name="Nguyen N."/>
            <person name="Okwuonu G."/>
            <person name="Ongeri F."/>
            <person name="Palculict T."/>
            <person name="Patil S."/>
            <person name="Petrosino J."/>
            <person name="Pham C."/>
            <person name="Pham P."/>
            <person name="Pu L.-L."/>
            <person name="Qin X."/>
            <person name="Qu J."/>
            <person name="Reid J."/>
            <person name="Ross M."/>
            <person name="Ruth R."/>
            <person name="Saada N."/>
            <person name="San Lucas F."/>
            <person name="Santibanez J."/>
            <person name="Shang Y."/>
            <person name="Simmons D."/>
            <person name="Song X.-Z."/>
            <person name="Tang L.-Y."/>
            <person name="Thornton R."/>
            <person name="Warren J."/>
            <person name="Weissenberger G."/>
            <person name="Wilczek-Boney K."/>
            <person name="Worley K."/>
            <person name="Youmans B."/>
            <person name="Zhang J."/>
            <person name="Zhang L."/>
            <person name="Zhao Z."/>
            <person name="Zhou C."/>
            <person name="Zhu D."/>
            <person name="Zhu Y."/>
        </authorList>
    </citation>
    <scope>NUCLEOTIDE SEQUENCE [LARGE SCALE GENOMIC DNA]</scope>
    <source>
        <strain evidence="2 3">F0333</strain>
    </source>
</reference>
<dbReference type="EMBL" id="AQHZ01000013">
    <property type="protein sequence ID" value="ENO18495.1"/>
    <property type="molecule type" value="Genomic_DNA"/>
</dbReference>
<keyword evidence="3" id="KW-1185">Reference proteome</keyword>
<protein>
    <submittedName>
        <fullName evidence="2">PRTRC system protein E</fullName>
    </submittedName>
</protein>